<organism evidence="1">
    <name type="scientific">uncultured Chloroflexia bacterium</name>
    <dbReference type="NCBI Taxonomy" id="1672391"/>
    <lineage>
        <taxon>Bacteria</taxon>
        <taxon>Bacillati</taxon>
        <taxon>Chloroflexota</taxon>
        <taxon>Chloroflexia</taxon>
        <taxon>environmental samples</taxon>
    </lineage>
</organism>
<accession>A0A6J4NJP9</accession>
<protein>
    <submittedName>
        <fullName evidence="1">Uncharacterized protein</fullName>
    </submittedName>
</protein>
<dbReference type="EMBL" id="CADCTR010003208">
    <property type="protein sequence ID" value="CAA9387776.1"/>
    <property type="molecule type" value="Genomic_DNA"/>
</dbReference>
<proteinExistence type="predicted"/>
<name>A0A6J4NJP9_9CHLR</name>
<gene>
    <name evidence="1" type="ORF">AVDCRST_MAG93-9560</name>
</gene>
<dbReference type="AlphaFoldDB" id="A0A6J4NJP9"/>
<sequence>MDRDTYRIMARASDRRVLTGAASLARNRLGLTIESLSLFLFPAVRTEAPHLFGSNLERLESKKKDRRL</sequence>
<reference evidence="1" key="1">
    <citation type="submission" date="2020-02" db="EMBL/GenBank/DDBJ databases">
        <authorList>
            <person name="Meier V. D."/>
        </authorList>
    </citation>
    <scope>NUCLEOTIDE SEQUENCE</scope>
    <source>
        <strain evidence="1">AVDCRST_MAG93</strain>
    </source>
</reference>
<evidence type="ECO:0000313" key="1">
    <source>
        <dbReference type="EMBL" id="CAA9387776.1"/>
    </source>
</evidence>